<organism evidence="9 10">
    <name type="scientific">Marinobacter metalliresistant</name>
    <dbReference type="NCBI Taxonomy" id="2961995"/>
    <lineage>
        <taxon>Bacteria</taxon>
        <taxon>Pseudomonadati</taxon>
        <taxon>Pseudomonadota</taxon>
        <taxon>Gammaproteobacteria</taxon>
        <taxon>Pseudomonadales</taxon>
        <taxon>Marinobacteraceae</taxon>
        <taxon>Marinobacter</taxon>
    </lineage>
</organism>
<evidence type="ECO:0000256" key="2">
    <source>
        <dbReference type="ARBA" id="ARBA00022475"/>
    </source>
</evidence>
<keyword evidence="2" id="KW-1003">Cell membrane</keyword>
<dbReference type="PANTHER" id="PTHR33908">
    <property type="entry name" value="MANNOSYLTRANSFERASE YKCB-RELATED"/>
    <property type="match status" value="1"/>
</dbReference>
<reference evidence="9 10" key="1">
    <citation type="submission" date="2022-07" db="EMBL/GenBank/DDBJ databases">
        <title>A copper resistant bacterium isolated from sediment samples of deep sea hydrothermal areas.</title>
        <authorList>
            <person name="Zeng X."/>
        </authorList>
    </citation>
    <scope>NUCLEOTIDE SEQUENCE [LARGE SCALE GENOMIC DNA]</scope>
    <source>
        <strain evidence="10">CuT 6</strain>
    </source>
</reference>
<feature type="transmembrane region" description="Helical" evidence="8">
    <location>
        <begin position="91"/>
        <end position="110"/>
    </location>
</feature>
<name>A0ABZ2W4A8_9GAMM</name>
<evidence type="ECO:0000256" key="6">
    <source>
        <dbReference type="ARBA" id="ARBA00022989"/>
    </source>
</evidence>
<evidence type="ECO:0000256" key="7">
    <source>
        <dbReference type="ARBA" id="ARBA00023136"/>
    </source>
</evidence>
<accession>A0ABZ2W4A8</accession>
<evidence type="ECO:0000256" key="8">
    <source>
        <dbReference type="SAM" id="Phobius"/>
    </source>
</evidence>
<feature type="transmembrane region" description="Helical" evidence="8">
    <location>
        <begin position="372"/>
        <end position="389"/>
    </location>
</feature>
<feature type="transmembrane region" description="Helical" evidence="8">
    <location>
        <begin position="318"/>
        <end position="342"/>
    </location>
</feature>
<sequence length="540" mass="61967">MTPRLRRHYSNPFLANRPWQPAIAQWIDHPAAVPLAILALAVFYLVTLVKGQNWSGDFSLYILHAQNLVEGRHYLDTGYLLNPVSKFVGPYGYPPVFPFLLAPVYAFFGLDLEALKWVGILSFGLSLWLAAKIFEIRLGRRFVFFLVLVVGLNPYIWDFTNLIRADFTFMVFCYLSLFLMLLFLAGDQGKLQTPGRQITAGLLIGLSMYLAYGAREIGIVLPLTLLTYDIVCRRRISLLSIVALGIFALFAWLQSLWFSASFIPEYFEENLKHLTDQQSSPAKLNHLSFVDLDPRNILDRIIGYRWALQGFWPPSSSAFINTLNGLLFNLFSLLAMGGYILALLRRITVVEIFLAGYIAVLLLFGAPPTMRYLIPIFPFFLYYGFLFCQEMIFPLLPRLKYLLAGGYALLLAIISVPVMTTMEYPQLERGVTHSDAQAMFRFIREETAPEDTIVFIKPRIMALMTGRNSATWPSRRYSTPELMNHFFDAVRADYYVDMNLAAWMLPLTDSERPSNCFRSVFKNDYFVVYRYGKRFCPELE</sequence>
<evidence type="ECO:0000256" key="5">
    <source>
        <dbReference type="ARBA" id="ARBA00022692"/>
    </source>
</evidence>
<dbReference type="Proteomes" id="UP001475781">
    <property type="component" value="Chromosome"/>
</dbReference>
<feature type="transmembrane region" description="Helical" evidence="8">
    <location>
        <begin position="142"/>
        <end position="160"/>
    </location>
</feature>
<feature type="transmembrane region" description="Helical" evidence="8">
    <location>
        <begin position="167"/>
        <end position="186"/>
    </location>
</feature>
<feature type="transmembrane region" description="Helical" evidence="8">
    <location>
        <begin position="238"/>
        <end position="258"/>
    </location>
</feature>
<keyword evidence="7 8" id="KW-0472">Membrane</keyword>
<keyword evidence="5 8" id="KW-0812">Transmembrane</keyword>
<gene>
    <name evidence="9" type="ORF">NLK58_03550</name>
</gene>
<evidence type="ECO:0000256" key="1">
    <source>
        <dbReference type="ARBA" id="ARBA00004651"/>
    </source>
</evidence>
<feature type="transmembrane region" description="Helical" evidence="8">
    <location>
        <begin position="349"/>
        <end position="366"/>
    </location>
</feature>
<evidence type="ECO:0000313" key="10">
    <source>
        <dbReference type="Proteomes" id="UP001475781"/>
    </source>
</evidence>
<keyword evidence="10" id="KW-1185">Reference proteome</keyword>
<evidence type="ECO:0000313" key="9">
    <source>
        <dbReference type="EMBL" id="WZF89301.1"/>
    </source>
</evidence>
<feature type="transmembrane region" description="Helical" evidence="8">
    <location>
        <begin position="31"/>
        <end position="49"/>
    </location>
</feature>
<proteinExistence type="predicted"/>
<feature type="transmembrane region" description="Helical" evidence="8">
    <location>
        <begin position="117"/>
        <end position="136"/>
    </location>
</feature>
<dbReference type="EMBL" id="CP101118">
    <property type="protein sequence ID" value="WZF89301.1"/>
    <property type="molecule type" value="Genomic_DNA"/>
</dbReference>
<dbReference type="PANTHER" id="PTHR33908:SF11">
    <property type="entry name" value="MEMBRANE PROTEIN"/>
    <property type="match status" value="1"/>
</dbReference>
<keyword evidence="4" id="KW-0808">Transferase</keyword>
<evidence type="ECO:0000256" key="4">
    <source>
        <dbReference type="ARBA" id="ARBA00022679"/>
    </source>
</evidence>
<evidence type="ECO:0000256" key="3">
    <source>
        <dbReference type="ARBA" id="ARBA00022676"/>
    </source>
</evidence>
<feature type="transmembrane region" description="Helical" evidence="8">
    <location>
        <begin position="401"/>
        <end position="419"/>
    </location>
</feature>
<protein>
    <recommendedName>
        <fullName evidence="11">Glycosyltransferase RgtA/B/C/D-like domain-containing protein</fullName>
    </recommendedName>
</protein>
<evidence type="ECO:0008006" key="11">
    <source>
        <dbReference type="Google" id="ProtNLM"/>
    </source>
</evidence>
<comment type="subcellular location">
    <subcellularLocation>
        <location evidence="1">Cell membrane</location>
        <topology evidence="1">Multi-pass membrane protein</topology>
    </subcellularLocation>
</comment>
<keyword evidence="3" id="KW-0328">Glycosyltransferase</keyword>
<keyword evidence="6 8" id="KW-1133">Transmembrane helix</keyword>
<dbReference type="RefSeq" id="WP_341582070.1">
    <property type="nucleotide sequence ID" value="NZ_CP101118.1"/>
</dbReference>
<dbReference type="InterPro" id="IPR050297">
    <property type="entry name" value="LipidA_mod_glycosyltrf_83"/>
</dbReference>